<dbReference type="SUPFAM" id="SSF117856">
    <property type="entry name" value="AF0104/ALDC/Ptd012-like"/>
    <property type="match status" value="1"/>
</dbReference>
<evidence type="ECO:0000259" key="2">
    <source>
        <dbReference type="PROSITE" id="PS51742"/>
    </source>
</evidence>
<dbReference type="OrthoDB" id="9798999at2"/>
<dbReference type="Gene3D" id="3.30.1330.80">
    <property type="entry name" value="Hypothetical protein, similar to alpha- acetolactate decarboxylase, domain 2"/>
    <property type="match status" value="1"/>
</dbReference>
<gene>
    <name evidence="3" type="ORF">FAES_4298</name>
</gene>
<proteinExistence type="predicted"/>
<dbReference type="Proteomes" id="UP000011058">
    <property type="component" value="Chromosome"/>
</dbReference>
<dbReference type="Pfam" id="PF03479">
    <property type="entry name" value="PCC"/>
    <property type="match status" value="1"/>
</dbReference>
<dbReference type="PANTHER" id="PTHR34988">
    <property type="entry name" value="PROTEIN, PUTATIVE-RELATED"/>
    <property type="match status" value="1"/>
</dbReference>
<evidence type="ECO:0000313" key="3">
    <source>
        <dbReference type="EMBL" id="CCH02298.1"/>
    </source>
</evidence>
<evidence type="ECO:0000313" key="4">
    <source>
        <dbReference type="Proteomes" id="UP000011058"/>
    </source>
</evidence>
<evidence type="ECO:0000256" key="1">
    <source>
        <dbReference type="SAM" id="SignalP"/>
    </source>
</evidence>
<feature type="chain" id="PRO_5003631357" description="PPC domain-containing protein" evidence="1">
    <location>
        <begin position="22"/>
        <end position="166"/>
    </location>
</feature>
<keyword evidence="1" id="KW-0732">Signal</keyword>
<keyword evidence="4" id="KW-1185">Reference proteome</keyword>
<organism evidence="3 4">
    <name type="scientific">Fibrella aestuarina BUZ 2</name>
    <dbReference type="NCBI Taxonomy" id="1166018"/>
    <lineage>
        <taxon>Bacteria</taxon>
        <taxon>Pseudomonadati</taxon>
        <taxon>Bacteroidota</taxon>
        <taxon>Cytophagia</taxon>
        <taxon>Cytophagales</taxon>
        <taxon>Spirosomataceae</taxon>
        <taxon>Fibrella</taxon>
    </lineage>
</organism>
<reference evidence="3 4" key="1">
    <citation type="journal article" date="2012" name="J. Bacteriol.">
        <title>Genome Sequence of Fibrella aestuarina BUZ 2T, a Filamentous Marine Bacterium.</title>
        <authorList>
            <person name="Filippini M."/>
            <person name="Qi W."/>
            <person name="Blom J."/>
            <person name="Goesmann A."/>
            <person name="Smits T.H."/>
            <person name="Bagheri H.C."/>
        </authorList>
    </citation>
    <scope>NUCLEOTIDE SEQUENCE [LARGE SCALE GENOMIC DNA]</scope>
    <source>
        <strain evidence="4">BUZ 2T</strain>
    </source>
</reference>
<dbReference type="PATRIC" id="fig|1166018.3.peg.1256"/>
<dbReference type="PANTHER" id="PTHR34988:SF1">
    <property type="entry name" value="DNA-BINDING PROTEIN"/>
    <property type="match status" value="1"/>
</dbReference>
<dbReference type="EMBL" id="HE796683">
    <property type="protein sequence ID" value="CCH02298.1"/>
    <property type="molecule type" value="Genomic_DNA"/>
</dbReference>
<dbReference type="CDD" id="cd11378">
    <property type="entry name" value="DUF296"/>
    <property type="match status" value="1"/>
</dbReference>
<dbReference type="KEGG" id="fae:FAES_4298"/>
<sequence length="166" mass="18470">MRRLFLYLLLVLCLMSTPTLAQTGQPKRFTKVPAGYLMVLQQGDNVFEQLEALARQEAIPSATFTGLGFVTIQFGFFDFKKKEYKPKTFTDVELTSLTGSLAWQEGKPSIHAHGVVGDEQFRAHAGHILSATVSTGSVEIMITVHPQRLERKMNEQLGANVLSLDE</sequence>
<dbReference type="InterPro" id="IPR005175">
    <property type="entry name" value="PPC_dom"/>
</dbReference>
<protein>
    <recommendedName>
        <fullName evidence="2">PPC domain-containing protein</fullName>
    </recommendedName>
</protein>
<feature type="domain" description="PPC" evidence="2">
    <location>
        <begin position="29"/>
        <end position="165"/>
    </location>
</feature>
<dbReference type="PROSITE" id="PS51742">
    <property type="entry name" value="PPC"/>
    <property type="match status" value="1"/>
</dbReference>
<name>I0KDU5_9BACT</name>
<feature type="signal peptide" evidence="1">
    <location>
        <begin position="1"/>
        <end position="21"/>
    </location>
</feature>
<accession>I0KDU5</accession>
<dbReference type="RefSeq" id="WP_015333397.1">
    <property type="nucleotide sequence ID" value="NC_020054.1"/>
</dbReference>
<dbReference type="eggNOG" id="COG1661">
    <property type="taxonomic scope" value="Bacteria"/>
</dbReference>
<dbReference type="AlphaFoldDB" id="I0KDU5"/>
<dbReference type="HOGENOM" id="CLU_114051_0_0_10"/>